<dbReference type="Pfam" id="PF13181">
    <property type="entry name" value="TPR_8"/>
    <property type="match status" value="2"/>
</dbReference>
<dbReference type="InterPro" id="IPR018253">
    <property type="entry name" value="DnaJ_domain_CS"/>
</dbReference>
<dbReference type="PROSITE" id="PS50005">
    <property type="entry name" value="TPR"/>
    <property type="match status" value="3"/>
</dbReference>
<dbReference type="GO" id="GO:0005634">
    <property type="term" value="C:nucleus"/>
    <property type="evidence" value="ECO:0007669"/>
    <property type="project" value="UniProtKB-SubCell"/>
</dbReference>
<dbReference type="PANTHER" id="PTHR45188">
    <property type="entry name" value="DNAJ PROTEIN P58IPK HOMOLOG"/>
    <property type="match status" value="1"/>
</dbReference>
<dbReference type="PANTHER" id="PTHR45188:SF2">
    <property type="entry name" value="DNAJ HOMOLOG SUBFAMILY C MEMBER 7"/>
    <property type="match status" value="1"/>
</dbReference>
<evidence type="ECO:0000256" key="1">
    <source>
        <dbReference type="ARBA" id="ARBA00004123"/>
    </source>
</evidence>
<evidence type="ECO:0000256" key="6">
    <source>
        <dbReference type="ARBA" id="ARBA00022803"/>
    </source>
</evidence>
<dbReference type="CDD" id="cd06257">
    <property type="entry name" value="DnaJ"/>
    <property type="match status" value="1"/>
</dbReference>
<feature type="repeat" description="TPR" evidence="13">
    <location>
        <begin position="210"/>
        <end position="243"/>
    </location>
</feature>
<evidence type="ECO:0000256" key="2">
    <source>
        <dbReference type="ARBA" id="ARBA00004245"/>
    </source>
</evidence>
<evidence type="ECO:0000256" key="13">
    <source>
        <dbReference type="PROSITE-ProRule" id="PRU00339"/>
    </source>
</evidence>
<evidence type="ECO:0000313" key="15">
    <source>
        <dbReference type="Ensembl" id="ENSSORP00005041667.1"/>
    </source>
</evidence>
<keyword evidence="3" id="KW-0963">Cytoplasm</keyword>
<dbReference type="InterPro" id="IPR019734">
    <property type="entry name" value="TPR_rpt"/>
</dbReference>
<sequence>KMATEHCDAVNMDPDMEMLSDEEMEREAEGFKEQGNAFYIKKDYAEAFNYYTKAIDMCPKNASYYGNRAATLMMLCRYREALEDSQQAVRLDNSFTKGHLREGKCHLSLGNAMAASRCFQRVLEMESDNSQAQQELKNAESILEYERMAEIGFEKRDFRMVVFCMDRALESATACHRFKILKAECLALLGRYPEAQSVASDILRMDSTNADALYVRGLCLYYEDCIDKAVQFFVQALRMAPDHDKARLACRNAKALKAKKEEGNKSFKEGNFEAAYELYSEALTIDPNNIKTNAKLYCNRATVGSKLKKLEQAIEDCTKAIKLDETYIKAYLRRAQWYVRHLLKNAQLELKKSKRKDYYKVLGVDKNATEDEIKKAYRKRALLHHPDRHSGASPEVQKEEEKKFKEVGEAFSVLSDPKKKSRYDSGQDLEDDGMNMGVVIRLLQSLMIGLSFELSVLEEGYI</sequence>
<evidence type="ECO:0000256" key="5">
    <source>
        <dbReference type="ARBA" id="ARBA00022737"/>
    </source>
</evidence>
<comment type="subcellular location">
    <subcellularLocation>
        <location evidence="2">Cytoplasm</location>
        <location evidence="2">Cytoskeleton</location>
    </subcellularLocation>
    <subcellularLocation>
        <location evidence="1">Nucleus</location>
    </subcellularLocation>
</comment>
<feature type="repeat" description="TPR" evidence="13">
    <location>
        <begin position="256"/>
        <end position="289"/>
    </location>
</feature>
<keyword evidence="9" id="KW-0206">Cytoskeleton</keyword>
<evidence type="ECO:0000256" key="12">
    <source>
        <dbReference type="ARBA" id="ARBA00071603"/>
    </source>
</evidence>
<evidence type="ECO:0000256" key="3">
    <source>
        <dbReference type="ARBA" id="ARBA00022490"/>
    </source>
</evidence>
<dbReference type="GO" id="GO:0005856">
    <property type="term" value="C:cytoskeleton"/>
    <property type="evidence" value="ECO:0007669"/>
    <property type="project" value="UniProtKB-SubCell"/>
</dbReference>
<gene>
    <name evidence="15" type="primary">dnajc7</name>
</gene>
<reference evidence="15" key="1">
    <citation type="submission" date="2019-06" db="EMBL/GenBank/DDBJ databases">
        <authorList>
            <consortium name="Wellcome Sanger Institute Data Sharing"/>
        </authorList>
    </citation>
    <scope>NUCLEOTIDE SEQUENCE [LARGE SCALE GENOMIC DNA]</scope>
</reference>
<accession>A0A673BM50</accession>
<keyword evidence="7" id="KW-0007">Acetylation</keyword>
<dbReference type="PROSITE" id="PS50076">
    <property type="entry name" value="DNAJ_2"/>
    <property type="match status" value="1"/>
</dbReference>
<dbReference type="Pfam" id="PF00515">
    <property type="entry name" value="TPR_1"/>
    <property type="match status" value="1"/>
</dbReference>
<dbReference type="Pfam" id="PF00226">
    <property type="entry name" value="DnaJ"/>
    <property type="match status" value="1"/>
</dbReference>
<evidence type="ECO:0000259" key="14">
    <source>
        <dbReference type="PROSITE" id="PS50076"/>
    </source>
</evidence>
<organism evidence="15 16">
    <name type="scientific">Sphaeramia orbicularis</name>
    <name type="common">orbiculate cardinalfish</name>
    <dbReference type="NCBI Taxonomy" id="375764"/>
    <lineage>
        <taxon>Eukaryota</taxon>
        <taxon>Metazoa</taxon>
        <taxon>Chordata</taxon>
        <taxon>Craniata</taxon>
        <taxon>Vertebrata</taxon>
        <taxon>Euteleostomi</taxon>
        <taxon>Actinopterygii</taxon>
        <taxon>Neopterygii</taxon>
        <taxon>Teleostei</taxon>
        <taxon>Neoteleostei</taxon>
        <taxon>Acanthomorphata</taxon>
        <taxon>Gobiaria</taxon>
        <taxon>Kurtiformes</taxon>
        <taxon>Apogonoidei</taxon>
        <taxon>Apogonidae</taxon>
        <taxon>Apogoninae</taxon>
        <taxon>Sphaeramia</taxon>
    </lineage>
</organism>
<dbReference type="Gene3D" id="1.25.40.10">
    <property type="entry name" value="Tetratricopeptide repeat domain"/>
    <property type="match status" value="1"/>
</dbReference>
<name>A0A673BM50_9TELE</name>
<evidence type="ECO:0000313" key="16">
    <source>
        <dbReference type="Proteomes" id="UP000472271"/>
    </source>
</evidence>
<keyword evidence="8" id="KW-0143">Chaperone</keyword>
<keyword evidence="4" id="KW-0597">Phosphoprotein</keyword>
<dbReference type="AlphaFoldDB" id="A0A673BM50"/>
<dbReference type="InterPro" id="IPR001623">
    <property type="entry name" value="DnaJ_domain"/>
</dbReference>
<feature type="repeat" description="TPR" evidence="13">
    <location>
        <begin position="28"/>
        <end position="61"/>
    </location>
</feature>
<dbReference type="SUPFAM" id="SSF48452">
    <property type="entry name" value="TPR-like"/>
    <property type="match status" value="1"/>
</dbReference>
<evidence type="ECO:0000256" key="11">
    <source>
        <dbReference type="ARBA" id="ARBA00053178"/>
    </source>
</evidence>
<dbReference type="InterPro" id="IPR036869">
    <property type="entry name" value="J_dom_sf"/>
</dbReference>
<dbReference type="PROSITE" id="PS00636">
    <property type="entry name" value="DNAJ_1"/>
    <property type="match status" value="1"/>
</dbReference>
<reference evidence="15" key="2">
    <citation type="submission" date="2025-08" db="UniProtKB">
        <authorList>
            <consortium name="Ensembl"/>
        </authorList>
    </citation>
    <scope>IDENTIFICATION</scope>
</reference>
<feature type="domain" description="J" evidence="14">
    <location>
        <begin position="357"/>
        <end position="427"/>
    </location>
</feature>
<evidence type="ECO:0000256" key="9">
    <source>
        <dbReference type="ARBA" id="ARBA00023212"/>
    </source>
</evidence>
<keyword evidence="10" id="KW-0539">Nucleus</keyword>
<keyword evidence="6 13" id="KW-0802">TPR repeat</keyword>
<proteinExistence type="predicted"/>
<dbReference type="FunFam" id="1.25.40.10:FF:000097">
    <property type="entry name" value="DnaJ homolog subfamily C member 7 homolog"/>
    <property type="match status" value="1"/>
</dbReference>
<dbReference type="SUPFAM" id="SSF46565">
    <property type="entry name" value="Chaperone J-domain"/>
    <property type="match status" value="1"/>
</dbReference>
<dbReference type="Ensembl" id="ENSSORT00005042737.1">
    <property type="protein sequence ID" value="ENSSORP00005041667.1"/>
    <property type="gene ID" value="ENSSORG00005019342.1"/>
</dbReference>
<dbReference type="SMART" id="SM00271">
    <property type="entry name" value="DnaJ"/>
    <property type="match status" value="1"/>
</dbReference>
<dbReference type="FunFam" id="1.10.287.110:FF:000018">
    <property type="entry name" value="DnaJ (Hsp40) homolog, subfamily C, member 7"/>
    <property type="match status" value="1"/>
</dbReference>
<dbReference type="PRINTS" id="PR00625">
    <property type="entry name" value="JDOMAIN"/>
</dbReference>
<evidence type="ECO:0000256" key="8">
    <source>
        <dbReference type="ARBA" id="ARBA00023186"/>
    </source>
</evidence>
<dbReference type="InterPro" id="IPR011990">
    <property type="entry name" value="TPR-like_helical_dom_sf"/>
</dbReference>
<protein>
    <recommendedName>
        <fullName evidence="12">DnaJ homolog subfamily C member 7</fullName>
    </recommendedName>
</protein>
<dbReference type="Gene3D" id="1.10.287.110">
    <property type="entry name" value="DnaJ domain"/>
    <property type="match status" value="1"/>
</dbReference>
<reference evidence="15" key="3">
    <citation type="submission" date="2025-09" db="UniProtKB">
        <authorList>
            <consortium name="Ensembl"/>
        </authorList>
    </citation>
    <scope>IDENTIFICATION</scope>
</reference>
<dbReference type="SMART" id="SM00028">
    <property type="entry name" value="TPR"/>
    <property type="match status" value="7"/>
</dbReference>
<keyword evidence="5" id="KW-0677">Repeat</keyword>
<keyword evidence="16" id="KW-1185">Reference proteome</keyword>
<evidence type="ECO:0000256" key="10">
    <source>
        <dbReference type="ARBA" id="ARBA00023242"/>
    </source>
</evidence>
<evidence type="ECO:0000256" key="7">
    <source>
        <dbReference type="ARBA" id="ARBA00022990"/>
    </source>
</evidence>
<comment type="function">
    <text evidence="11">Acts as a co-chaperone regulating the molecular chaperones HSP70 and HSP90 in folding of steroid receptors, such as the glucocorticoid receptor and the progesterone receptor. Proposed to act as a recycling chaperone by facilitating the return of chaperone substrates to early stages of chaperoning if further folding is required. In vitro, induces ATP-independent dissociation of HSP90 but not of HSP70 from the chaperone-substrate complexes. Recruits NR1I3 to the cytoplasm.</text>
</comment>
<dbReference type="Pfam" id="PF13432">
    <property type="entry name" value="TPR_16"/>
    <property type="match status" value="1"/>
</dbReference>
<evidence type="ECO:0000256" key="4">
    <source>
        <dbReference type="ARBA" id="ARBA00022553"/>
    </source>
</evidence>
<dbReference type="Proteomes" id="UP000472271">
    <property type="component" value="Chromosome 8"/>
</dbReference>